<reference evidence="1 2" key="1">
    <citation type="submission" date="2024-08" db="EMBL/GenBank/DDBJ databases">
        <authorList>
            <person name="Cucini C."/>
            <person name="Frati F."/>
        </authorList>
    </citation>
    <scope>NUCLEOTIDE SEQUENCE [LARGE SCALE GENOMIC DNA]</scope>
</reference>
<name>A0ABP1R7N5_9HEXA</name>
<dbReference type="EMBL" id="CAXLJM020000062">
    <property type="protein sequence ID" value="CAL8120014.1"/>
    <property type="molecule type" value="Genomic_DNA"/>
</dbReference>
<evidence type="ECO:0000313" key="1">
    <source>
        <dbReference type="EMBL" id="CAL8120014.1"/>
    </source>
</evidence>
<accession>A0ABP1R7N5</accession>
<sequence length="129" mass="14793">MTRKPCATGLLNGVWRMPYDSRNWIEEINMTVYNRALKESQIVSIYPRVTLSHNKGHNTTWTLLWKCPKPKGEFELRCCGPKAIRQCPILCVGRTKKNKVPTCTQSTPDLISGRAYTFHITPADNEEKL</sequence>
<dbReference type="Proteomes" id="UP001642540">
    <property type="component" value="Unassembled WGS sequence"/>
</dbReference>
<gene>
    <name evidence="1" type="ORF">ODALV1_LOCUS18811</name>
</gene>
<evidence type="ECO:0000313" key="2">
    <source>
        <dbReference type="Proteomes" id="UP001642540"/>
    </source>
</evidence>
<protein>
    <submittedName>
        <fullName evidence="1">Uncharacterized protein</fullName>
    </submittedName>
</protein>
<comment type="caution">
    <text evidence="1">The sequence shown here is derived from an EMBL/GenBank/DDBJ whole genome shotgun (WGS) entry which is preliminary data.</text>
</comment>
<keyword evidence="2" id="KW-1185">Reference proteome</keyword>
<proteinExistence type="predicted"/>
<organism evidence="1 2">
    <name type="scientific">Orchesella dallaii</name>
    <dbReference type="NCBI Taxonomy" id="48710"/>
    <lineage>
        <taxon>Eukaryota</taxon>
        <taxon>Metazoa</taxon>
        <taxon>Ecdysozoa</taxon>
        <taxon>Arthropoda</taxon>
        <taxon>Hexapoda</taxon>
        <taxon>Collembola</taxon>
        <taxon>Entomobryomorpha</taxon>
        <taxon>Entomobryoidea</taxon>
        <taxon>Orchesellidae</taxon>
        <taxon>Orchesellinae</taxon>
        <taxon>Orchesella</taxon>
    </lineage>
</organism>